<evidence type="ECO:0008006" key="6">
    <source>
        <dbReference type="Google" id="ProtNLM"/>
    </source>
</evidence>
<keyword evidence="5" id="KW-1185">Reference proteome</keyword>
<feature type="coiled-coil region" evidence="2">
    <location>
        <begin position="1548"/>
        <end position="1882"/>
    </location>
</feature>
<dbReference type="EMBL" id="JBFXLT010000014">
    <property type="protein sequence ID" value="KAL2818290.1"/>
    <property type="molecule type" value="Genomic_DNA"/>
</dbReference>
<feature type="compositionally biased region" description="Basic and acidic residues" evidence="3">
    <location>
        <begin position="332"/>
        <end position="342"/>
    </location>
</feature>
<evidence type="ECO:0000313" key="4">
    <source>
        <dbReference type="EMBL" id="KAL2818290.1"/>
    </source>
</evidence>
<protein>
    <recommendedName>
        <fullName evidence="6">Myosin class II heavy chain</fullName>
    </recommendedName>
</protein>
<dbReference type="Proteomes" id="UP001610334">
    <property type="component" value="Unassembled WGS sequence"/>
</dbReference>
<feature type="compositionally biased region" description="Low complexity" evidence="3">
    <location>
        <begin position="1965"/>
        <end position="1992"/>
    </location>
</feature>
<feature type="compositionally biased region" description="Acidic residues" evidence="3">
    <location>
        <begin position="1209"/>
        <end position="1218"/>
    </location>
</feature>
<feature type="region of interest" description="Disordered" evidence="3">
    <location>
        <begin position="1387"/>
        <end position="1415"/>
    </location>
</feature>
<keyword evidence="1 2" id="KW-0175">Coiled coil</keyword>
<feature type="compositionally biased region" description="Low complexity" evidence="3">
    <location>
        <begin position="57"/>
        <end position="70"/>
    </location>
</feature>
<evidence type="ECO:0000256" key="2">
    <source>
        <dbReference type="SAM" id="Coils"/>
    </source>
</evidence>
<feature type="compositionally biased region" description="Basic and acidic residues" evidence="3">
    <location>
        <begin position="963"/>
        <end position="977"/>
    </location>
</feature>
<sequence>MARELIPRLFGPPDLDHSVSSANSALSPPRQPHSTNSSSIRDSSHLSALLQSPFPSPGASSRSAAGSPGRPTSPGDRSIAPDQQSTILPVLPKYRSVLDSSATSPEDKKTEGSIYYTTAWGSPYAAPSQRRLSWSLSQDGGGIDRESDDSSPASINFGLEPNRPNILRNLQSSEIPTESLGDSTLAPDRAGVQRRGNSIHEFTQDWINQYVSGHHRTERSNWLSDDSGSEAPSFITAQNHFADDASDDWLGLENDSREQDLLKTPTLADFVNRRTALGGRRERGVSRPRIKESLHKRADTLRQEDFWGFAYDKESQSNKMTEIRETQPSAEADSKMLSHNEKPLPPPPVDGKEPSTTSVRAETLEKEIPVKPSPLPQRQRKRVPWRGKGCIIDLPLYDKRGTEESGYRLLTAEDVKQRLKEWEDLGYDVRGFSVNAPEDPSDIVLGGASRPSYPEASDMQDEMRPGNYTVSFPNKARWDEYVNLLQEEKLRALGVFGGEDEVQQSASPASAMNPMTPFSGLIASPPIPTGSAASNALSMHPAFSPQLVQGPNMNNGIASLASPAPQFSAQSPFYGVDQGMLPGYLPFQPTPPAQGSLTPQNFMSLRSSGPTSTIPGTLSSLTSMMSPVSPMTEQNAFNPGFDHMGHPKDAFDDQMHHDPQDHYPEDQLRPLRTPPPNPDNFHASTVEIAQPTPRGHSRGHNLSETLQRGIDQIAPDYHLEESIERELDDGYGDSIHHNLGAPGLLKSQWALPESNAPQQMAQHLNHFYGGSYSGDGAHDGSDIDTNPSLSGTPQRNGSLAHHIPWHESKPSIGSYVGGHHSKLSTSSLNVEAKEFAPTGAAAPQPLPFQQNALQFPTLEHSVFSFGAPREQPSGRLNVAAPAFTPGSGNTGGNFGQDIGSREFKFSAPQDSAAPALNVAAPEFSPGRTKIFDNIDFSGMSMSSKKSKAIPIVRPDQEEEDRDDREVHDEHGRSIPVDRHKRARRRGDSADAEVTYRMPHVLSEANNFQSQLSGASHIRAEGKENALPNQDKPLPSEPKTEEPVARMDTPVSEASTWAPPETKADVQDSAEADVIHQKSPELPQEEDKPGPEQHKVVEPVEQSEQVEEPSPETDLKNSLSAAARPFHFKPSIAEFVPVSTEKPVPPPKDTPPKLSKGLMSSRYAVESPPPSPPARQLSTELSASVDLGANAAVPDVRQETEEPETHFKEDEDSPNEEELNAIMDQLNGDSDVGIERLSTPHPQSNLSESVPGLSKEKRHAPADNKSDPPSPSPGRGPVSHTLNVPKLDFDARSQFSATPTKALASAAHSPIRQLLSRNEHIIEKWDDIISSGEEDKLANRSRFFDRRINDLLGPLIDERLGPLEHALNSIQLSLNALNSAPQNAPAWRSASAEVIDSDADDEGEDEEYEEDASYRTKSPLYQRERKIEKLKSVILEALATRESQPIPEPVPVAELLELRDRVAEIHSLTTQKTLQVPEQPNTELLELRDRVAELHNLTTQKLSQDNTADLRQMMQEVVASQLNARSRSEAAEVGADNLMLQIKGLKDMLRTTDERMEQEYKKRKEAQETIEELHVHLRNVQEDAARHSAAAESAEARLLQFQEEKMPYFENIRQRADALEKECESTRLTLDELSSKNITLQGTLDEYRSAADDAKRESEEAKDQLEEAKAANHQLRNTVASMATRIEDGLNIRQNLSQKLDQVQDQMAVVIGDVAKDQASWRRKEEELNARYNELRASYNREAKLREQLELDIAKLEEQEREAAKLRFIFGQSQQENARLEEFVNELRQKNHDLELKAAHFEREFNEARESSRIEIQRTRTSLETDLDAANTQVNIVRAELEAQISRLQTQLDNVRLDTDTAKERYELLLEEAQETKANAVRAAIESKDLAMEEQRNSHERVLNDLRERHARALHNSSEDRQRIESHHLERLAFSDEKVRHLQERVAHLEEKLEITQSAARAAAEAAQSAKAAAPAGPSHSSSPSLSFSKGSSVPEKISPQALRESILVLQDQLQQRETRIDELEHELSTVDKEAPSKLKEKDTEINWLRELLDVRVNDLQDIINTVSQPSFNQNSVRDAAIRLKANLQMQQQEKERAMNGQSFPNFPSLADITASPRALPLAAAAAWGNWRKGRDNSSNASEQTPSKSSPASTFLSGLLTPPSSNARQAGANGSAAPSWRRPSESRPLKSYTNTTPRPLSSRAAGKMQEPPTTPPLLRRSSYDHDAEPTDYSQPSFEEDESTADGLVSASPKELADGPFGPQIA</sequence>
<feature type="compositionally biased region" description="Acidic residues" evidence="3">
    <location>
        <begin position="1394"/>
        <end position="1410"/>
    </location>
</feature>
<feature type="region of interest" description="Disordered" evidence="3">
    <location>
        <begin position="942"/>
        <end position="993"/>
    </location>
</feature>
<feature type="region of interest" description="Disordered" evidence="3">
    <location>
        <begin position="1013"/>
        <end position="1282"/>
    </location>
</feature>
<evidence type="ECO:0000256" key="1">
    <source>
        <dbReference type="ARBA" id="ARBA00023054"/>
    </source>
</evidence>
<feature type="compositionally biased region" description="Polar residues" evidence="3">
    <location>
        <begin position="2136"/>
        <end position="2167"/>
    </location>
</feature>
<feature type="region of interest" description="Disordered" evidence="3">
    <location>
        <begin position="1"/>
        <end position="93"/>
    </location>
</feature>
<feature type="region of interest" description="Disordered" evidence="3">
    <location>
        <begin position="2131"/>
        <end position="2264"/>
    </location>
</feature>
<feature type="region of interest" description="Disordered" evidence="3">
    <location>
        <begin position="771"/>
        <end position="801"/>
    </location>
</feature>
<accession>A0ABR4HS24</accession>
<feature type="compositionally biased region" description="Polar residues" evidence="3">
    <location>
        <begin position="783"/>
        <end position="797"/>
    </location>
</feature>
<dbReference type="PANTHER" id="PTHR32083">
    <property type="entry name" value="CILIA AND FLAGELLA-ASSOCIATED PROTEIN 58-RELATED"/>
    <property type="match status" value="1"/>
</dbReference>
<feature type="region of interest" description="Disordered" evidence="3">
    <location>
        <begin position="317"/>
        <end position="360"/>
    </location>
</feature>
<feature type="compositionally biased region" description="Basic and acidic residues" evidence="3">
    <location>
        <begin position="1195"/>
        <end position="1208"/>
    </location>
</feature>
<feature type="region of interest" description="Disordered" evidence="3">
    <location>
        <begin position="125"/>
        <end position="164"/>
    </location>
</feature>
<feature type="compositionally biased region" description="Polar residues" evidence="3">
    <location>
        <begin position="18"/>
        <end position="50"/>
    </location>
</feature>
<feature type="coiled-coil region" evidence="2">
    <location>
        <begin position="1931"/>
        <end position="1965"/>
    </location>
</feature>
<feature type="region of interest" description="Disordered" evidence="3">
    <location>
        <begin position="637"/>
        <end position="679"/>
    </location>
</feature>
<gene>
    <name evidence="4" type="ORF">BJX63DRAFT_69901</name>
</gene>
<feature type="compositionally biased region" description="Basic and acidic residues" evidence="3">
    <location>
        <begin position="643"/>
        <end position="669"/>
    </location>
</feature>
<organism evidence="4 5">
    <name type="scientific">Aspergillus granulosus</name>
    <dbReference type="NCBI Taxonomy" id="176169"/>
    <lineage>
        <taxon>Eukaryota</taxon>
        <taxon>Fungi</taxon>
        <taxon>Dikarya</taxon>
        <taxon>Ascomycota</taxon>
        <taxon>Pezizomycotina</taxon>
        <taxon>Eurotiomycetes</taxon>
        <taxon>Eurotiomycetidae</taxon>
        <taxon>Eurotiales</taxon>
        <taxon>Aspergillaceae</taxon>
        <taxon>Aspergillus</taxon>
        <taxon>Aspergillus subgen. Nidulantes</taxon>
    </lineage>
</organism>
<dbReference type="PANTHER" id="PTHR32083:SF0">
    <property type="entry name" value="CILIA AND FLAGELLA-ASSOCIATED PROTEIN 58"/>
    <property type="match status" value="1"/>
</dbReference>
<feature type="region of interest" description="Disordered" evidence="3">
    <location>
        <begin position="1965"/>
        <end position="1993"/>
    </location>
</feature>
<feature type="compositionally biased region" description="Basic and acidic residues" evidence="3">
    <location>
        <begin position="1072"/>
        <end position="1097"/>
    </location>
</feature>
<name>A0ABR4HS24_9EURO</name>
<evidence type="ECO:0000313" key="5">
    <source>
        <dbReference type="Proteomes" id="UP001610334"/>
    </source>
</evidence>
<feature type="coiled-coil region" evidence="2">
    <location>
        <begin position="2006"/>
        <end position="2033"/>
    </location>
</feature>
<reference evidence="4 5" key="1">
    <citation type="submission" date="2024-07" db="EMBL/GenBank/DDBJ databases">
        <title>Section-level genome sequencing and comparative genomics of Aspergillus sections Usti and Cavernicolus.</title>
        <authorList>
            <consortium name="Lawrence Berkeley National Laboratory"/>
            <person name="Nybo J.L."/>
            <person name="Vesth T.C."/>
            <person name="Theobald S."/>
            <person name="Frisvad J.C."/>
            <person name="Larsen T.O."/>
            <person name="Kjaerboelling I."/>
            <person name="Rothschild-Mancinelli K."/>
            <person name="Lyhne E.K."/>
            <person name="Kogle M.E."/>
            <person name="Barry K."/>
            <person name="Clum A."/>
            <person name="Na H."/>
            <person name="Ledsgaard L."/>
            <person name="Lin J."/>
            <person name="Lipzen A."/>
            <person name="Kuo A."/>
            <person name="Riley R."/>
            <person name="Mondo S."/>
            <person name="Labutti K."/>
            <person name="Haridas S."/>
            <person name="Pangalinan J."/>
            <person name="Salamov A.A."/>
            <person name="Simmons B.A."/>
            <person name="Magnuson J.K."/>
            <person name="Chen J."/>
            <person name="Drula E."/>
            <person name="Henrissat B."/>
            <person name="Wiebenga A."/>
            <person name="Lubbers R.J."/>
            <person name="Gomes A.C."/>
            <person name="Makela M.R."/>
            <person name="Stajich J."/>
            <person name="Grigoriev I.V."/>
            <person name="Mortensen U.H."/>
            <person name="De Vries R.P."/>
            <person name="Baker S.E."/>
            <person name="Andersen M.R."/>
        </authorList>
    </citation>
    <scope>NUCLEOTIDE SEQUENCE [LARGE SCALE GENOMIC DNA]</scope>
    <source>
        <strain evidence="4 5">CBS 588.65</strain>
    </source>
</reference>
<comment type="caution">
    <text evidence="4">The sequence shown here is derived from an EMBL/GenBank/DDBJ whole genome shotgun (WGS) entry which is preliminary data.</text>
</comment>
<evidence type="ECO:0000256" key="3">
    <source>
        <dbReference type="SAM" id="MobiDB-lite"/>
    </source>
</evidence>
<proteinExistence type="predicted"/>